<evidence type="ECO:0000256" key="8">
    <source>
        <dbReference type="RuleBase" id="RU363105"/>
    </source>
</evidence>
<dbReference type="KEGG" id="bcw:Q7M_1189"/>
<protein>
    <recommendedName>
        <fullName evidence="8">Variable large protein</fullName>
    </recommendedName>
</protein>
<keyword evidence="6 8" id="KW-0998">Cell outer membrane</keyword>
<evidence type="ECO:0000256" key="6">
    <source>
        <dbReference type="ARBA" id="ARBA00023237"/>
    </source>
</evidence>
<dbReference type="PATRIC" id="fig|1155096.3.peg.1420"/>
<proteinExistence type="predicted"/>
<dbReference type="EMBL" id="CP003458">
    <property type="protein sequence ID" value="AFI32187.1"/>
    <property type="molecule type" value="Genomic_DNA"/>
</dbReference>
<keyword evidence="10" id="KW-0614">Plasmid</keyword>
<organism evidence="10 11">
    <name type="scientific">Borrelia crocidurae (strain Achema)</name>
    <dbReference type="NCBI Taxonomy" id="1155096"/>
    <lineage>
        <taxon>Bacteria</taxon>
        <taxon>Pseudomonadati</taxon>
        <taxon>Spirochaetota</taxon>
        <taxon>Spirochaetia</taxon>
        <taxon>Spirochaetales</taxon>
        <taxon>Borreliaceae</taxon>
        <taxon>Borrelia</taxon>
    </lineage>
</organism>
<dbReference type="Proteomes" id="UP000005212">
    <property type="component" value="Plasmid unnamed32"/>
</dbReference>
<dbReference type="AlphaFoldDB" id="I0FFD1"/>
<name>I0FFD1_BORCA</name>
<feature type="compositionally biased region" description="Basic and acidic residues" evidence="9">
    <location>
        <begin position="1"/>
        <end position="22"/>
    </location>
</feature>
<dbReference type="Pfam" id="PF00921">
    <property type="entry name" value="Lipoprotein_2"/>
    <property type="match status" value="1"/>
</dbReference>
<dbReference type="GO" id="GO:0009279">
    <property type="term" value="C:cell outer membrane"/>
    <property type="evidence" value="ECO:0007669"/>
    <property type="project" value="UniProtKB-SubCell"/>
</dbReference>
<keyword evidence="7 8" id="KW-0449">Lipoprotein</keyword>
<comment type="function">
    <text evidence="1 8">The Vlp and Vsp proteins are antigenically distinct proteins, only one vlp or vsp gene is transcriptionally active at any one time. Switching between these genes is a mechanism of host immune response evasion.</text>
</comment>
<evidence type="ECO:0000256" key="4">
    <source>
        <dbReference type="ARBA" id="ARBA00023136"/>
    </source>
</evidence>
<sequence length="178" mass="19584">MKIDEIEGKEREDVRRRGEKMRGNRMKRMKNRVKRNVKGIVVMGYSSGGRDLEKVFLSDIANLGKGFLEVFVSFGDMVTGILGIKAGTKKSEIGKYFSDIEKIMRTTKAKLNEILEKNGQYEKVKTVVEQFISGTVDKIAEGAKEAAKGVIGGDAIGGGSYCWLGCSISRLGKCKCTS</sequence>
<evidence type="ECO:0000256" key="7">
    <source>
        <dbReference type="ARBA" id="ARBA00023288"/>
    </source>
</evidence>
<dbReference type="HOGENOM" id="CLU_1507829_0_0_12"/>
<evidence type="ECO:0000256" key="3">
    <source>
        <dbReference type="ARBA" id="ARBA00022729"/>
    </source>
</evidence>
<reference evidence="11" key="2">
    <citation type="submission" date="2012-03" db="EMBL/GenBank/DDBJ databases">
        <title>Complete genome sequence of Borrelia crocidurae.</title>
        <authorList>
            <person name="Elbir H."/>
            <person name="Gimenez G."/>
            <person name="Robert C."/>
            <person name="Raoult D."/>
            <person name="Drancourt M."/>
        </authorList>
    </citation>
    <scope>NUCLEOTIDE SEQUENCE [LARGE SCALE GENOMIC DNA]</scope>
    <source>
        <strain evidence="11">Achema</strain>
        <plasmid evidence="11">unnamed32</plasmid>
    </source>
</reference>
<evidence type="ECO:0000313" key="11">
    <source>
        <dbReference type="Proteomes" id="UP000005212"/>
    </source>
</evidence>
<evidence type="ECO:0000256" key="2">
    <source>
        <dbReference type="ARBA" id="ARBA00004459"/>
    </source>
</evidence>
<accession>I0FFD1</accession>
<geneLocation type="plasmid" evidence="11">
    <name>unnamed32</name>
</geneLocation>
<evidence type="ECO:0000256" key="1">
    <source>
        <dbReference type="ARBA" id="ARBA00003932"/>
    </source>
</evidence>
<evidence type="ECO:0000256" key="5">
    <source>
        <dbReference type="ARBA" id="ARBA00023139"/>
    </source>
</evidence>
<keyword evidence="3" id="KW-0732">Signal</keyword>
<feature type="region of interest" description="Disordered" evidence="9">
    <location>
        <begin position="1"/>
        <end position="25"/>
    </location>
</feature>
<keyword evidence="5 8" id="KW-0564">Palmitate</keyword>
<dbReference type="InterPro" id="IPR000680">
    <property type="entry name" value="Borrelia_lipo"/>
</dbReference>
<dbReference type="SUPFAM" id="SSF74748">
    <property type="entry name" value="Variable surface antigen VlsE"/>
    <property type="match status" value="1"/>
</dbReference>
<evidence type="ECO:0000256" key="9">
    <source>
        <dbReference type="SAM" id="MobiDB-lite"/>
    </source>
</evidence>
<keyword evidence="4 8" id="KW-0472">Membrane</keyword>
<comment type="subcellular location">
    <subcellularLocation>
        <location evidence="2 8">Cell outer membrane</location>
        <topology evidence="2 8">Lipid-anchor</topology>
    </subcellularLocation>
</comment>
<gene>
    <name evidence="10" type="ordered locus">Q7M_1189</name>
</gene>
<dbReference type="RefSeq" id="WP_014683384.1">
    <property type="nucleotide sequence ID" value="NC_017787.1"/>
</dbReference>
<reference evidence="10 11" key="1">
    <citation type="journal article" date="2012" name="J. Bacteriol.">
        <title>Complete Genome Sequence of Borrelia crocidurae.</title>
        <authorList>
            <person name="Elbir H."/>
            <person name="Gimenez G."/>
            <person name="Robert C."/>
            <person name="Bergstrom S."/>
            <person name="Cutler S."/>
            <person name="Raoult D."/>
            <person name="Drancourt M."/>
        </authorList>
    </citation>
    <scope>NUCLEOTIDE SEQUENCE [LARGE SCALE GENOMIC DNA]</scope>
    <source>
        <strain evidence="10 11">Achema</strain>
        <plasmid evidence="11">unnamed32</plasmid>
    </source>
</reference>
<evidence type="ECO:0000313" key="10">
    <source>
        <dbReference type="EMBL" id="AFI32187.1"/>
    </source>
</evidence>